<evidence type="ECO:0000256" key="21">
    <source>
        <dbReference type="PIRSR" id="PIRSR038147-3"/>
    </source>
</evidence>
<name>A0A9W9AJM8_9AGAR</name>
<dbReference type="SUPFAM" id="SSF56112">
    <property type="entry name" value="Protein kinase-like (PK-like)"/>
    <property type="match status" value="1"/>
</dbReference>
<comment type="caution">
    <text evidence="24">The sequence shown here is derived from an EMBL/GenBank/DDBJ whole genome shotgun (WGS) entry which is preliminary data.</text>
</comment>
<evidence type="ECO:0000256" key="22">
    <source>
        <dbReference type="SAM" id="MobiDB-lite"/>
    </source>
</evidence>
<feature type="compositionally biased region" description="Polar residues" evidence="22">
    <location>
        <begin position="109"/>
        <end position="119"/>
    </location>
</feature>
<evidence type="ECO:0000256" key="19">
    <source>
        <dbReference type="PIRSR" id="PIRSR038147-1"/>
    </source>
</evidence>
<evidence type="ECO:0000256" key="4">
    <source>
        <dbReference type="ARBA" id="ARBA00012513"/>
    </source>
</evidence>
<keyword evidence="8 18" id="KW-0723">Serine/threonine-protein kinase</keyword>
<feature type="binding site" evidence="20">
    <location>
        <position position="293"/>
    </location>
    <ligand>
        <name>ATP</name>
        <dbReference type="ChEBI" id="CHEBI:30616"/>
    </ligand>
</feature>
<evidence type="ECO:0000313" key="25">
    <source>
        <dbReference type="Proteomes" id="UP001150266"/>
    </source>
</evidence>
<feature type="domain" description="RIO kinase" evidence="23">
    <location>
        <begin position="166"/>
        <end position="403"/>
    </location>
</feature>
<evidence type="ECO:0000256" key="2">
    <source>
        <dbReference type="ARBA" id="ARBA00004496"/>
    </source>
</evidence>
<evidence type="ECO:0000256" key="14">
    <source>
        <dbReference type="ARBA" id="ARBA00022840"/>
    </source>
</evidence>
<evidence type="ECO:0000256" key="13">
    <source>
        <dbReference type="ARBA" id="ARBA00022801"/>
    </source>
</evidence>
<feature type="compositionally biased region" description="Acidic residues" evidence="22">
    <location>
        <begin position="542"/>
        <end position="552"/>
    </location>
</feature>
<keyword evidence="12 18" id="KW-0418">Kinase</keyword>
<dbReference type="CDD" id="cd05147">
    <property type="entry name" value="RIO1_euk"/>
    <property type="match status" value="1"/>
</dbReference>
<dbReference type="InterPro" id="IPR018934">
    <property type="entry name" value="RIO_dom"/>
</dbReference>
<evidence type="ECO:0000256" key="15">
    <source>
        <dbReference type="ARBA" id="ARBA00022842"/>
    </source>
</evidence>
<feature type="compositionally biased region" description="Basic and acidic residues" evidence="22">
    <location>
        <begin position="562"/>
        <end position="599"/>
    </location>
</feature>
<evidence type="ECO:0000256" key="1">
    <source>
        <dbReference type="ARBA" id="ARBA00001946"/>
    </source>
</evidence>
<feature type="region of interest" description="Disordered" evidence="22">
    <location>
        <begin position="488"/>
        <end position="612"/>
    </location>
</feature>
<accession>A0A9W9AJM8</accession>
<feature type="binding site" evidence="21">
    <location>
        <position position="357"/>
    </location>
    <ligand>
        <name>Mg(2+)</name>
        <dbReference type="ChEBI" id="CHEBI:18420"/>
    </ligand>
</feature>
<evidence type="ECO:0000256" key="16">
    <source>
        <dbReference type="ARBA" id="ARBA00047899"/>
    </source>
</evidence>
<keyword evidence="7" id="KW-0690">Ribosome biogenesis</keyword>
<feature type="binding site" evidence="20">
    <location>
        <position position="223"/>
    </location>
    <ligand>
        <name>ATP</name>
        <dbReference type="ChEBI" id="CHEBI:30616"/>
    </ligand>
</feature>
<evidence type="ECO:0000256" key="5">
    <source>
        <dbReference type="ARBA" id="ARBA00016038"/>
    </source>
</evidence>
<feature type="compositionally biased region" description="Polar residues" evidence="22">
    <location>
        <begin position="502"/>
        <end position="514"/>
    </location>
</feature>
<dbReference type="EC" id="2.7.11.1" evidence="4 18"/>
<proteinExistence type="inferred from homology"/>
<evidence type="ECO:0000256" key="17">
    <source>
        <dbReference type="ARBA" id="ARBA00048679"/>
    </source>
</evidence>
<dbReference type="OrthoDB" id="205248at2759"/>
<dbReference type="InterPro" id="IPR018935">
    <property type="entry name" value="RIO_kinase_CS"/>
</dbReference>
<evidence type="ECO:0000256" key="9">
    <source>
        <dbReference type="ARBA" id="ARBA00022679"/>
    </source>
</evidence>
<dbReference type="InterPro" id="IPR017407">
    <property type="entry name" value="Ser/Thr_kinase_Rio1"/>
</dbReference>
<keyword evidence="11 18" id="KW-0547">Nucleotide-binding</keyword>
<feature type="region of interest" description="Disordered" evidence="22">
    <location>
        <begin position="107"/>
        <end position="126"/>
    </location>
</feature>
<sequence>MTAVIQDGQFDDAPELIDPRAGYSYIDSSDESDDLPEDQLFDVDEVIDETYEDDRVEDEDWEMAERDFTKQYNRLRQHVAVRSGNAQGMSSALNQSTSVAALPAINHPRSGTTITSTSRPAAKDKTTDQLAVLSKYNSRLSKIDVPYVLGVGINRKGPSASANLKDKSDRATNEQVLDPRTRLILFKMIGRELIHEVNGCVSTGKEANVYHALTPDSTHLALKIYKTSILVFKDRDKYVTGEYRFRRGYSRKNPRKMVRLWAEKEMRNLKRLVSAGIRCPDPVEVRENILVMTFLGDKEGWASPRLKYAQLSVAESNDLYMELILAIRKMFHQCKLVHADLSEYNILFHEGHLWIIDVSQSVEHDHPSAFDFLRKDISNVEDFFSRLGVKCLGLRRVFEFVIKEILSLSSEASSDEDILRKWIENASTEENAASEHLESLIAHEDSVFKESYIPRTLNELYDPERDVAAIKRGEGAKLIYADTIDLVDPSSKTDKGERQGKSHVSTLTSRSPTTVRFDVDPAGGAVRVSETPENSSGSGSDLDSDEEADGGDNDAGSAGVCSERKPRGHRHEDREAKKERKKAVKAEAKEKRQNKMPKSEKKRMMKKSARGG</sequence>
<keyword evidence="13" id="KW-0378">Hydrolase</keyword>
<dbReference type="GO" id="GO:0005737">
    <property type="term" value="C:cytoplasm"/>
    <property type="evidence" value="ECO:0007669"/>
    <property type="project" value="UniProtKB-SubCell"/>
</dbReference>
<feature type="compositionally biased region" description="Basic residues" evidence="22">
    <location>
        <begin position="600"/>
        <end position="612"/>
    </location>
</feature>
<evidence type="ECO:0000256" key="3">
    <source>
        <dbReference type="ARBA" id="ARBA00009196"/>
    </source>
</evidence>
<feature type="binding site" evidence="21">
    <location>
        <position position="345"/>
    </location>
    <ligand>
        <name>Mg(2+)</name>
        <dbReference type="ChEBI" id="CHEBI:18420"/>
    </ligand>
</feature>
<dbReference type="PIRSF" id="PIRSF038147">
    <property type="entry name" value="Ser/Thr_PK_RIO1"/>
    <property type="match status" value="1"/>
</dbReference>
<dbReference type="InterPro" id="IPR051272">
    <property type="entry name" value="RIO-type_Ser/Thr_kinase"/>
</dbReference>
<evidence type="ECO:0000256" key="18">
    <source>
        <dbReference type="PIRNR" id="PIRNR038147"/>
    </source>
</evidence>
<evidence type="ECO:0000313" key="24">
    <source>
        <dbReference type="EMBL" id="KAJ4482087.1"/>
    </source>
</evidence>
<dbReference type="GO" id="GO:0004674">
    <property type="term" value="F:protein serine/threonine kinase activity"/>
    <property type="evidence" value="ECO:0007669"/>
    <property type="project" value="UniProtKB-KW"/>
</dbReference>
<evidence type="ECO:0000256" key="12">
    <source>
        <dbReference type="ARBA" id="ARBA00022777"/>
    </source>
</evidence>
<keyword evidence="14 18" id="KW-0067">ATP-binding</keyword>
<keyword evidence="9 18" id="KW-0808">Transferase</keyword>
<gene>
    <name evidence="24" type="ORF">J3R30DRAFT_3456356</name>
</gene>
<dbReference type="EMBL" id="JAOTPV010000005">
    <property type="protein sequence ID" value="KAJ4482087.1"/>
    <property type="molecule type" value="Genomic_DNA"/>
</dbReference>
<dbReference type="GO" id="GO:0016787">
    <property type="term" value="F:hydrolase activity"/>
    <property type="evidence" value="ECO:0007669"/>
    <property type="project" value="UniProtKB-KW"/>
</dbReference>
<evidence type="ECO:0000259" key="23">
    <source>
        <dbReference type="SMART" id="SM00090"/>
    </source>
</evidence>
<keyword evidence="15" id="KW-0460">Magnesium</keyword>
<organism evidence="24 25">
    <name type="scientific">Lentinula aciculospora</name>
    <dbReference type="NCBI Taxonomy" id="153920"/>
    <lineage>
        <taxon>Eukaryota</taxon>
        <taxon>Fungi</taxon>
        <taxon>Dikarya</taxon>
        <taxon>Basidiomycota</taxon>
        <taxon>Agaricomycotina</taxon>
        <taxon>Agaricomycetes</taxon>
        <taxon>Agaricomycetidae</taxon>
        <taxon>Agaricales</taxon>
        <taxon>Marasmiineae</taxon>
        <taxon>Omphalotaceae</taxon>
        <taxon>Lentinula</taxon>
    </lineage>
</organism>
<keyword evidence="6" id="KW-0963">Cytoplasm</keyword>
<keyword evidence="25" id="KW-1185">Reference proteome</keyword>
<keyword evidence="10" id="KW-0479">Metal-binding</keyword>
<dbReference type="PANTHER" id="PTHR45723">
    <property type="entry name" value="SERINE/THREONINE-PROTEIN KINASE RIO1"/>
    <property type="match status" value="1"/>
</dbReference>
<dbReference type="Gene3D" id="3.30.200.20">
    <property type="entry name" value="Phosphorylase Kinase, domain 1"/>
    <property type="match status" value="1"/>
</dbReference>
<dbReference type="Pfam" id="PF01163">
    <property type="entry name" value="RIO1"/>
    <property type="match status" value="1"/>
</dbReference>
<evidence type="ECO:0000256" key="10">
    <source>
        <dbReference type="ARBA" id="ARBA00022723"/>
    </source>
</evidence>
<evidence type="ECO:0000256" key="20">
    <source>
        <dbReference type="PIRSR" id="PIRSR038147-2"/>
    </source>
</evidence>
<dbReference type="SMART" id="SM00090">
    <property type="entry name" value="RIO"/>
    <property type="match status" value="1"/>
</dbReference>
<dbReference type="AlphaFoldDB" id="A0A9W9AJM8"/>
<feature type="active site" description="Proton acceptor" evidence="19">
    <location>
        <position position="340"/>
    </location>
</feature>
<dbReference type="GO" id="GO:0005524">
    <property type="term" value="F:ATP binding"/>
    <property type="evidence" value="ECO:0007669"/>
    <property type="project" value="UniProtKB-KW"/>
</dbReference>
<dbReference type="PROSITE" id="PS01245">
    <property type="entry name" value="RIO1"/>
    <property type="match status" value="1"/>
</dbReference>
<evidence type="ECO:0000256" key="7">
    <source>
        <dbReference type="ARBA" id="ARBA00022517"/>
    </source>
</evidence>
<dbReference type="GO" id="GO:0042254">
    <property type="term" value="P:ribosome biogenesis"/>
    <property type="evidence" value="ECO:0007669"/>
    <property type="project" value="UniProtKB-KW"/>
</dbReference>
<dbReference type="InterPro" id="IPR011009">
    <property type="entry name" value="Kinase-like_dom_sf"/>
</dbReference>
<evidence type="ECO:0000256" key="6">
    <source>
        <dbReference type="ARBA" id="ARBA00022490"/>
    </source>
</evidence>
<feature type="binding site" evidence="20">
    <location>
        <position position="295"/>
    </location>
    <ligand>
        <name>ATP</name>
        <dbReference type="ChEBI" id="CHEBI:30616"/>
    </ligand>
</feature>
<reference evidence="24" key="1">
    <citation type="submission" date="2022-08" db="EMBL/GenBank/DDBJ databases">
        <title>A Global Phylogenomic Analysis of the Shiitake Genus Lentinula.</title>
        <authorList>
            <consortium name="DOE Joint Genome Institute"/>
            <person name="Sierra-Patev S."/>
            <person name="Min B."/>
            <person name="Naranjo-Ortiz M."/>
            <person name="Looney B."/>
            <person name="Konkel Z."/>
            <person name="Slot J.C."/>
            <person name="Sakamoto Y."/>
            <person name="Steenwyk J.L."/>
            <person name="Rokas A."/>
            <person name="Carro J."/>
            <person name="Camarero S."/>
            <person name="Ferreira P."/>
            <person name="Molpeceres G."/>
            <person name="Ruiz-Duenas F.J."/>
            <person name="Serrano A."/>
            <person name="Henrissat B."/>
            <person name="Drula E."/>
            <person name="Hughes K.W."/>
            <person name="Mata J.L."/>
            <person name="Ishikawa N.K."/>
            <person name="Vargas-Isla R."/>
            <person name="Ushijima S."/>
            <person name="Smith C.A."/>
            <person name="Ahrendt S."/>
            <person name="Andreopoulos W."/>
            <person name="He G."/>
            <person name="Labutti K."/>
            <person name="Lipzen A."/>
            <person name="Ng V."/>
            <person name="Riley R."/>
            <person name="Sandor L."/>
            <person name="Barry K."/>
            <person name="Martinez A.T."/>
            <person name="Xiao Y."/>
            <person name="Gibbons J.G."/>
            <person name="Terashima K."/>
            <person name="Grigoriev I.V."/>
            <person name="Hibbett D.S."/>
        </authorList>
    </citation>
    <scope>NUCLEOTIDE SEQUENCE</scope>
    <source>
        <strain evidence="24">JLM2183</strain>
    </source>
</reference>
<dbReference type="GO" id="GO:0046872">
    <property type="term" value="F:metal ion binding"/>
    <property type="evidence" value="ECO:0007669"/>
    <property type="project" value="UniProtKB-KW"/>
</dbReference>
<dbReference type="InterPro" id="IPR000687">
    <property type="entry name" value="RIO_kinase"/>
</dbReference>
<feature type="active site" description="4-aspartylphosphate intermediate" evidence="19">
    <location>
        <position position="357"/>
    </location>
</feature>
<evidence type="ECO:0000256" key="11">
    <source>
        <dbReference type="ARBA" id="ARBA00022741"/>
    </source>
</evidence>
<dbReference type="Gene3D" id="1.10.510.10">
    <property type="entry name" value="Transferase(Phosphotransferase) domain 1"/>
    <property type="match status" value="1"/>
</dbReference>
<comment type="cofactor">
    <cofactor evidence="1 21">
        <name>Mg(2+)</name>
        <dbReference type="ChEBI" id="CHEBI:18420"/>
    </cofactor>
</comment>
<evidence type="ECO:0000256" key="8">
    <source>
        <dbReference type="ARBA" id="ARBA00022527"/>
    </source>
</evidence>
<comment type="subcellular location">
    <subcellularLocation>
        <location evidence="2">Cytoplasm</location>
    </subcellularLocation>
</comment>
<dbReference type="Proteomes" id="UP001150266">
    <property type="component" value="Unassembled WGS sequence"/>
</dbReference>
<protein>
    <recommendedName>
        <fullName evidence="5 18">Serine/threonine-protein kinase RIO1</fullName>
        <ecNumber evidence="4 18">2.7.11.1</ecNumber>
    </recommendedName>
</protein>
<dbReference type="FunFam" id="3.30.200.20:FF:000148">
    <property type="entry name" value="Serine/threonine-protein kinase RIO1"/>
    <property type="match status" value="1"/>
</dbReference>
<comment type="catalytic activity">
    <reaction evidence="17 18">
        <text>L-seryl-[protein] + ATP = O-phospho-L-seryl-[protein] + ADP + H(+)</text>
        <dbReference type="Rhea" id="RHEA:17989"/>
        <dbReference type="Rhea" id="RHEA-COMP:9863"/>
        <dbReference type="Rhea" id="RHEA-COMP:11604"/>
        <dbReference type="ChEBI" id="CHEBI:15378"/>
        <dbReference type="ChEBI" id="CHEBI:29999"/>
        <dbReference type="ChEBI" id="CHEBI:30616"/>
        <dbReference type="ChEBI" id="CHEBI:83421"/>
        <dbReference type="ChEBI" id="CHEBI:456216"/>
        <dbReference type="EC" id="2.7.11.1"/>
    </reaction>
</comment>
<feature type="compositionally biased region" description="Basic and acidic residues" evidence="22">
    <location>
        <begin position="491"/>
        <end position="500"/>
    </location>
</feature>
<feature type="region of interest" description="Disordered" evidence="22">
    <location>
        <begin position="1"/>
        <end position="36"/>
    </location>
</feature>
<comment type="similarity">
    <text evidence="3 18">Belongs to the protein kinase superfamily. RIO-type Ser/Thr kinase family.</text>
</comment>
<comment type="catalytic activity">
    <reaction evidence="16 18">
        <text>L-threonyl-[protein] + ATP = O-phospho-L-threonyl-[protein] + ADP + H(+)</text>
        <dbReference type="Rhea" id="RHEA:46608"/>
        <dbReference type="Rhea" id="RHEA-COMP:11060"/>
        <dbReference type="Rhea" id="RHEA-COMP:11605"/>
        <dbReference type="ChEBI" id="CHEBI:15378"/>
        <dbReference type="ChEBI" id="CHEBI:30013"/>
        <dbReference type="ChEBI" id="CHEBI:30616"/>
        <dbReference type="ChEBI" id="CHEBI:61977"/>
        <dbReference type="ChEBI" id="CHEBI:456216"/>
        <dbReference type="EC" id="2.7.11.1"/>
    </reaction>
</comment>